<accession>A0ACC0YPV2</accession>
<evidence type="ECO:0000313" key="2">
    <source>
        <dbReference type="Proteomes" id="UP001163603"/>
    </source>
</evidence>
<name>A0ACC0YPV2_9ROSI</name>
<proteinExistence type="predicted"/>
<gene>
    <name evidence="1" type="ORF">Pint_27676</name>
</gene>
<dbReference type="Proteomes" id="UP001163603">
    <property type="component" value="Chromosome 5"/>
</dbReference>
<reference evidence="2" key="1">
    <citation type="journal article" date="2023" name="G3 (Bethesda)">
        <title>Genome assembly and association tests identify interacting loci associated with vigor, precocity, and sex in interspecific pistachio rootstocks.</title>
        <authorList>
            <person name="Palmer W."/>
            <person name="Jacygrad E."/>
            <person name="Sagayaradj S."/>
            <person name="Cavanaugh K."/>
            <person name="Han R."/>
            <person name="Bertier L."/>
            <person name="Beede B."/>
            <person name="Kafkas S."/>
            <person name="Golino D."/>
            <person name="Preece J."/>
            <person name="Michelmore R."/>
        </authorList>
    </citation>
    <scope>NUCLEOTIDE SEQUENCE [LARGE SCALE GENOMIC DNA]</scope>
</reference>
<organism evidence="1 2">
    <name type="scientific">Pistacia integerrima</name>
    <dbReference type="NCBI Taxonomy" id="434235"/>
    <lineage>
        <taxon>Eukaryota</taxon>
        <taxon>Viridiplantae</taxon>
        <taxon>Streptophyta</taxon>
        <taxon>Embryophyta</taxon>
        <taxon>Tracheophyta</taxon>
        <taxon>Spermatophyta</taxon>
        <taxon>Magnoliopsida</taxon>
        <taxon>eudicotyledons</taxon>
        <taxon>Gunneridae</taxon>
        <taxon>Pentapetalae</taxon>
        <taxon>rosids</taxon>
        <taxon>malvids</taxon>
        <taxon>Sapindales</taxon>
        <taxon>Anacardiaceae</taxon>
        <taxon>Pistacia</taxon>
    </lineage>
</organism>
<keyword evidence="2" id="KW-1185">Reference proteome</keyword>
<dbReference type="EMBL" id="CM047740">
    <property type="protein sequence ID" value="KAJ0039587.1"/>
    <property type="molecule type" value="Genomic_DNA"/>
</dbReference>
<comment type="caution">
    <text evidence="1">The sequence shown here is derived from an EMBL/GenBank/DDBJ whole genome shotgun (WGS) entry which is preliminary data.</text>
</comment>
<protein>
    <submittedName>
        <fullName evidence="1">Uncharacterized protein</fullName>
    </submittedName>
</protein>
<sequence>MISLQQLEKEAKPIQTYYKSATYSKQEVSYPERDIPTDATFHYKELAAKKHSEAERRRRLRINGQYATLRTILPNLVKTDKASVLEETIKNVRELQKTVKELKTVGRDRHKCEFPNEVNELNLSYSNGDGGLVKATLSCEDKPGLLSDIGRALRSVKAKVLKVEMATVGGRIKCELLIQGFKGNEGMVMLKRALKIVIDKPSLPGNYGKKICFYK</sequence>
<evidence type="ECO:0000313" key="1">
    <source>
        <dbReference type="EMBL" id="KAJ0039587.1"/>
    </source>
</evidence>